<protein>
    <recommendedName>
        <fullName evidence="3">Uracil-DNA glycosylase-like domain-containing protein</fullName>
    </recommendedName>
</protein>
<dbReference type="EMBL" id="BSYJ01000003">
    <property type="protein sequence ID" value="GMG87121.1"/>
    <property type="molecule type" value="Genomic_DNA"/>
</dbReference>
<accession>A0ABQ6LYJ1</accession>
<reference evidence="1 2" key="1">
    <citation type="submission" date="2023-04" db="EMBL/GenBank/DDBJ databases">
        <title>Marinobulbifer ophiurae gen. nov., sp. Nov., isolate from tissue of brittle star Ophioplocus japonicus.</title>
        <authorList>
            <person name="Kawano K."/>
            <person name="Sawayama S."/>
            <person name="Nakagawa S."/>
        </authorList>
    </citation>
    <scope>NUCLEOTIDE SEQUENCE [LARGE SCALE GENOMIC DNA]</scope>
    <source>
        <strain evidence="1 2">NKW57</strain>
    </source>
</reference>
<keyword evidence="2" id="KW-1185">Reference proteome</keyword>
<proteinExistence type="predicted"/>
<organism evidence="1 2">
    <name type="scientific">Biformimicrobium ophioploci</name>
    <dbReference type="NCBI Taxonomy" id="3036711"/>
    <lineage>
        <taxon>Bacteria</taxon>
        <taxon>Pseudomonadati</taxon>
        <taxon>Pseudomonadota</taxon>
        <taxon>Gammaproteobacteria</taxon>
        <taxon>Cellvibrionales</taxon>
        <taxon>Microbulbiferaceae</taxon>
        <taxon>Biformimicrobium</taxon>
    </lineage>
</organism>
<gene>
    <name evidence="1" type="ORF">MNKW57_14420</name>
</gene>
<evidence type="ECO:0000313" key="2">
    <source>
        <dbReference type="Proteomes" id="UP001224392"/>
    </source>
</evidence>
<evidence type="ECO:0000313" key="1">
    <source>
        <dbReference type="EMBL" id="GMG87121.1"/>
    </source>
</evidence>
<name>A0ABQ6LYJ1_9GAMM</name>
<sequence>MMNELRRAEYLNALGVASYMPRRLLPLAPKPRLAQLPVEKRPEARQEPQVAPGVQLGQVEQASSPAQVASVIDRIEVAVDGTVDSARQAPRAPVVEAAAVAPTAQQAAEPFVLNCWWMGEQLLAIDSHAPGVALPLEKLFANMVCALEWHKLPLARHRLQWPLAQDRFSAQAGEDDAREMCLSWLEAVAEKRPTAEIWLMGDAARRFCAPVELSGPTATWTQNGNEARVVAFPSLTELLQAPARKRDVWQLMQKLYLQPAG</sequence>
<evidence type="ECO:0008006" key="3">
    <source>
        <dbReference type="Google" id="ProtNLM"/>
    </source>
</evidence>
<dbReference type="Proteomes" id="UP001224392">
    <property type="component" value="Unassembled WGS sequence"/>
</dbReference>
<comment type="caution">
    <text evidence="1">The sequence shown here is derived from an EMBL/GenBank/DDBJ whole genome shotgun (WGS) entry which is preliminary data.</text>
</comment>